<keyword evidence="3" id="KW-1185">Reference proteome</keyword>
<keyword evidence="1" id="KW-0732">Signal</keyword>
<name>A0A319CP02_9EURO</name>
<dbReference type="Proteomes" id="UP000248340">
    <property type="component" value="Unassembled WGS sequence"/>
</dbReference>
<dbReference type="RefSeq" id="XP_025490673.1">
    <property type="nucleotide sequence ID" value="XM_025629777.1"/>
</dbReference>
<dbReference type="GeneID" id="37132518"/>
<proteinExistence type="predicted"/>
<gene>
    <name evidence="2" type="ORF">BO82DRAFT_107616</name>
</gene>
<dbReference type="AlphaFoldDB" id="A0A319CP02"/>
<dbReference type="VEuPathDB" id="FungiDB:BO82DRAFT_107616"/>
<accession>A0A319CP02</accession>
<protein>
    <recommendedName>
        <fullName evidence="4">Secreted protein</fullName>
    </recommendedName>
</protein>
<sequence length="136" mass="14990">MLTFLLCGCLTSMRGKWPLMMPCTSISSGMISLGSPLSSPHRCCMHHGSRDGRQNAPTYRPVILSFSLSTRLVVDDNPLQQSKHNTSKTTQPHLSMTSTSTLVAARWRTDLLILTPYYYQHSAKGWCVAYAAGIGV</sequence>
<evidence type="ECO:0008006" key="4">
    <source>
        <dbReference type="Google" id="ProtNLM"/>
    </source>
</evidence>
<evidence type="ECO:0000313" key="3">
    <source>
        <dbReference type="Proteomes" id="UP000248340"/>
    </source>
</evidence>
<evidence type="ECO:0000256" key="1">
    <source>
        <dbReference type="SAM" id="SignalP"/>
    </source>
</evidence>
<feature type="chain" id="PRO_5016360996" description="Secreted protein" evidence="1">
    <location>
        <begin position="16"/>
        <end position="136"/>
    </location>
</feature>
<dbReference type="EMBL" id="KZ821709">
    <property type="protein sequence ID" value="PYH80473.1"/>
    <property type="molecule type" value="Genomic_DNA"/>
</dbReference>
<reference evidence="2 3" key="1">
    <citation type="submission" date="2016-12" db="EMBL/GenBank/DDBJ databases">
        <title>The genomes of Aspergillus section Nigri reveals drivers in fungal speciation.</title>
        <authorList>
            <consortium name="DOE Joint Genome Institute"/>
            <person name="Vesth T.C."/>
            <person name="Nybo J."/>
            <person name="Theobald S."/>
            <person name="Brandl J."/>
            <person name="Frisvad J.C."/>
            <person name="Nielsen K.F."/>
            <person name="Lyhne E.K."/>
            <person name="Kogle M.E."/>
            <person name="Kuo A."/>
            <person name="Riley R."/>
            <person name="Clum A."/>
            <person name="Nolan M."/>
            <person name="Lipzen A."/>
            <person name="Salamov A."/>
            <person name="Henrissat B."/>
            <person name="Wiebenga A."/>
            <person name="De Vries R.P."/>
            <person name="Grigoriev I.V."/>
            <person name="Mortensen U.H."/>
            <person name="Andersen M.R."/>
            <person name="Baker S.E."/>
        </authorList>
    </citation>
    <scope>NUCLEOTIDE SEQUENCE [LARGE SCALE GENOMIC DNA]</scope>
    <source>
        <strain evidence="2 3">CBS 121591</strain>
    </source>
</reference>
<organism evidence="2 3">
    <name type="scientific">Aspergillus uvarum CBS 121591</name>
    <dbReference type="NCBI Taxonomy" id="1448315"/>
    <lineage>
        <taxon>Eukaryota</taxon>
        <taxon>Fungi</taxon>
        <taxon>Dikarya</taxon>
        <taxon>Ascomycota</taxon>
        <taxon>Pezizomycotina</taxon>
        <taxon>Eurotiomycetes</taxon>
        <taxon>Eurotiomycetidae</taxon>
        <taxon>Eurotiales</taxon>
        <taxon>Aspergillaceae</taxon>
        <taxon>Aspergillus</taxon>
        <taxon>Aspergillus subgen. Circumdati</taxon>
    </lineage>
</organism>
<evidence type="ECO:0000313" key="2">
    <source>
        <dbReference type="EMBL" id="PYH80473.1"/>
    </source>
</evidence>
<feature type="signal peptide" evidence="1">
    <location>
        <begin position="1"/>
        <end position="15"/>
    </location>
</feature>